<accession>A0A1G2NZ16</accession>
<feature type="domain" description="SpaA-like prealbumin fold" evidence="2">
    <location>
        <begin position="297"/>
        <end position="383"/>
    </location>
</feature>
<dbReference type="Gene3D" id="2.40.160.150">
    <property type="match status" value="1"/>
</dbReference>
<keyword evidence="1" id="KW-0732">Signal</keyword>
<evidence type="ECO:0000256" key="1">
    <source>
        <dbReference type="SAM" id="SignalP"/>
    </source>
</evidence>
<reference evidence="3 4" key="1">
    <citation type="journal article" date="2016" name="Nat. Commun.">
        <title>Thousands of microbial genomes shed light on interconnected biogeochemical processes in an aquifer system.</title>
        <authorList>
            <person name="Anantharaman K."/>
            <person name="Brown C.T."/>
            <person name="Hug L.A."/>
            <person name="Sharon I."/>
            <person name="Castelle C.J."/>
            <person name="Probst A.J."/>
            <person name="Thomas B.C."/>
            <person name="Singh A."/>
            <person name="Wilkins M.J."/>
            <person name="Karaoz U."/>
            <person name="Brodie E.L."/>
            <person name="Williams K.H."/>
            <person name="Hubbard S.S."/>
            <person name="Banfield J.F."/>
        </authorList>
    </citation>
    <scope>NUCLEOTIDE SEQUENCE [LARGE SCALE GENOMIC DNA]</scope>
</reference>
<dbReference type="Pfam" id="PF19403">
    <property type="entry name" value="SpaA_2"/>
    <property type="match status" value="2"/>
</dbReference>
<evidence type="ECO:0000313" key="3">
    <source>
        <dbReference type="EMBL" id="OHA41324.1"/>
    </source>
</evidence>
<dbReference type="InterPro" id="IPR045826">
    <property type="entry name" value="SpaA_PFL_dom_2"/>
</dbReference>
<name>A0A1G2NZ16_9BACT</name>
<organism evidence="3 4">
    <name type="scientific">Candidatus Taylorbacteria bacterium RIFCSPLOWO2_02_FULL_46_40</name>
    <dbReference type="NCBI Taxonomy" id="1802329"/>
    <lineage>
        <taxon>Bacteria</taxon>
        <taxon>Candidatus Tayloriibacteriota</taxon>
    </lineage>
</organism>
<comment type="caution">
    <text evidence="3">The sequence shown here is derived from an EMBL/GenBank/DDBJ whole genome shotgun (WGS) entry which is preliminary data.</text>
</comment>
<evidence type="ECO:0000313" key="4">
    <source>
        <dbReference type="Proteomes" id="UP000176429"/>
    </source>
</evidence>
<dbReference type="AlphaFoldDB" id="A0A1G2NZ16"/>
<protein>
    <recommendedName>
        <fullName evidence="2">SpaA-like prealbumin fold domain-containing protein</fullName>
    </recommendedName>
</protein>
<feature type="chain" id="PRO_5009583803" description="SpaA-like prealbumin fold domain-containing protein" evidence="1">
    <location>
        <begin position="28"/>
        <end position="479"/>
    </location>
</feature>
<feature type="signal peptide" evidence="1">
    <location>
        <begin position="1"/>
        <end position="27"/>
    </location>
</feature>
<dbReference type="EMBL" id="MHSH01000030">
    <property type="protein sequence ID" value="OHA41324.1"/>
    <property type="molecule type" value="Genomic_DNA"/>
</dbReference>
<feature type="domain" description="SpaA-like prealbumin fold" evidence="2">
    <location>
        <begin position="387"/>
        <end position="474"/>
    </location>
</feature>
<evidence type="ECO:0000259" key="2">
    <source>
        <dbReference type="Pfam" id="PF19403"/>
    </source>
</evidence>
<dbReference type="InterPro" id="IPR022121">
    <property type="entry name" value="Peptidase_M73_camelysin"/>
</dbReference>
<gene>
    <name evidence="3" type="ORF">A3H68_00510</name>
</gene>
<dbReference type="Pfam" id="PF12389">
    <property type="entry name" value="Peptidase_M73"/>
    <property type="match status" value="1"/>
</dbReference>
<dbReference type="Proteomes" id="UP000176429">
    <property type="component" value="Unassembled WGS sequence"/>
</dbReference>
<proteinExistence type="predicted"/>
<sequence length="479" mass="50535">MKRIIFGLITIAAAGAVIATGATGAFFGDTETSTGNTFAAGAIDLQVDNDSYYNRNRCTYIQATTTPGFYWQGSSPYPISGTPCTTSFELSDLDNGLLFFNFTDLKPDDEGEDTISLHTQNDAYACMEVSLTSNDDISSTEPELEVDVPNIDDAWDGELAENLQFFWWADDGDNVYEEGENSLSSGVQTLFDLATATPFAVALADAQNNVWTPNTPGPIPANQTVYIGKAWCFGDLTLDPVSAGQGQNPSVDPGVDCDGVSLGNITQTDGVTLDVAFRAVQARHNDNFLCDEGTRLANITVTKEITNNNGGNNVIPDFQLFIDNGITNTPVSSGVSIQVAPGNYTVTETGVSGYVASFNSLADDCDANGQLTLVPGDNKTCVITNDDQPALITLIKSVINNSSGNAQPNQFGLRVDGGLVQNNTSVPVTANSSHTINEDGRVGYSFVSITGAGCPAVLGGSITLNEGESVTCTITNDDN</sequence>